<dbReference type="AlphaFoldDB" id="A0A0Z8DWD6"/>
<dbReference type="Gene3D" id="3.90.70.10">
    <property type="entry name" value="Cysteine proteinases"/>
    <property type="match status" value="1"/>
</dbReference>
<feature type="transmembrane region" description="Helical" evidence="2">
    <location>
        <begin position="881"/>
        <end position="899"/>
    </location>
</feature>
<accession>A0A0Z8DWD6</accession>
<dbReference type="GO" id="GO:0008233">
    <property type="term" value="F:peptidase activity"/>
    <property type="evidence" value="ECO:0007669"/>
    <property type="project" value="InterPro"/>
</dbReference>
<dbReference type="InterPro" id="IPR015117">
    <property type="entry name" value="IdeS"/>
</dbReference>
<feature type="compositionally biased region" description="Polar residues" evidence="1">
    <location>
        <begin position="815"/>
        <end position="828"/>
    </location>
</feature>
<sequence>MDIHIRFSLRKLAVGLVPVTFLFLANQSVLSAQAETISSLEEETSLLEGDLVPQSLEIINVEEQGEKNNSEFTGLNILVESDNLAQGSENEVGPSELKNELLEVKIDNLFESTSIEIHADMEEKVIPEHEDSSLPSNLPVAVQKDVVEQPISLYTSEDGQYREIIWAQGITPPSMGQGGDFKKEVTGEFIEYTMPYEAGNGYYDANKSLDASIEDLNLCFAAVSSNMLHWWLEQNKEYVERYISEKYGADLGQQDYSLTDIRRYTDSFENQQNSRIFNLFKAYYGRRLNGFVSDALVDLFINGYPPKSQGGVNLENPDLVPDKRGGFFHEVFKEKMLTDRMFSGDYLYFGNLVRNNLENQGLLGLTYRTFGTTTHIVTVWGAEYDEKGLIRAVYITDSDDQHHPIGLKRMGITRDSSGKPRLNNNVVKNSFGSHLDYVHTINLGRKHWETYFNGLEDEKQTARQKLSEAKFGLLHAIHAQEEFSDKEERSYLALIEEKYFEGLKQINQAMAKQELSEILQSALQSLRIPMKSVGQALAYDRPFGNLIVHGNSVRHDLPLGHLSIHGDSVRYDLPLGHLSIHGDSVKYDLPLGHLSLHGSSVTHELPVGHVSLHGSSVTHEQPVGHLSLHGSSVSHELPVGHLSLHGSSVSHELPVGHLSLHGSSVTQEVPVGHLSLHGSSVTQEVPVGHLFLHGSSVTQEVPVGHLFLHGSSVSHELPVGHLSLHGSSVTHELPVGALSSSEDLVADKLEHVTAEKTEIEQAGRGIFNQIISLSNEYSGKISIRPTLNMRENGYKNTNISSELIVEQETVGQANSTGLPRAFNQSSEPDFQFEKDSEKEQVTPSTSISSNNQNLGKGSEKAVAKGDEADSQEKETADQTPYLIAFSLLGIGAVGYWLLFHKMIKVDKS</sequence>
<dbReference type="InterPro" id="IPR038765">
    <property type="entry name" value="Papain-like_cys_pep_sf"/>
</dbReference>
<evidence type="ECO:0000313" key="5">
    <source>
        <dbReference type="EMBL" id="MDW8634834.1"/>
    </source>
</evidence>
<evidence type="ECO:0000256" key="1">
    <source>
        <dbReference type="SAM" id="MobiDB-lite"/>
    </source>
</evidence>
<feature type="compositionally biased region" description="Polar residues" evidence="1">
    <location>
        <begin position="841"/>
        <end position="855"/>
    </location>
</feature>
<evidence type="ECO:0000259" key="3">
    <source>
        <dbReference type="Pfam" id="PF09028"/>
    </source>
</evidence>
<keyword evidence="2" id="KW-1133">Transmembrane helix</keyword>
<dbReference type="Proteomes" id="UP001272448">
    <property type="component" value="Unassembled WGS sequence"/>
</dbReference>
<dbReference type="RefSeq" id="WP_052506765.1">
    <property type="nucleotide sequence ID" value="NZ_CEFF01000057.1"/>
</dbReference>
<dbReference type="SUPFAM" id="SSF54001">
    <property type="entry name" value="Cysteine proteinases"/>
    <property type="match status" value="1"/>
</dbReference>
<reference evidence="4 6" key="1">
    <citation type="submission" date="2016-02" db="EMBL/GenBank/DDBJ databases">
        <authorList>
            <consortium name="Pathogen Informatics"/>
        </authorList>
    </citation>
    <scope>NUCLEOTIDE SEQUENCE [LARGE SCALE GENOMIC DNA]</scope>
    <source>
        <strain evidence="4 6">LSS32</strain>
    </source>
</reference>
<feature type="region of interest" description="Disordered" evidence="1">
    <location>
        <begin position="815"/>
        <end position="876"/>
    </location>
</feature>
<dbReference type="EC" id="3.4.22.-" evidence="5"/>
<keyword evidence="5" id="KW-0378">Hydrolase</keyword>
<feature type="domain" description="Ig protease IdeS" evidence="3">
    <location>
        <begin position="151"/>
        <end position="448"/>
    </location>
</feature>
<feature type="compositionally biased region" description="Basic and acidic residues" evidence="1">
    <location>
        <begin position="831"/>
        <end position="840"/>
    </location>
</feature>
<organism evidence="4 6">
    <name type="scientific">Streptococcus suis</name>
    <dbReference type="NCBI Taxonomy" id="1307"/>
    <lineage>
        <taxon>Bacteria</taxon>
        <taxon>Bacillati</taxon>
        <taxon>Bacillota</taxon>
        <taxon>Bacilli</taxon>
        <taxon>Lactobacillales</taxon>
        <taxon>Streptococcaceae</taxon>
        <taxon>Streptococcus</taxon>
    </lineage>
</organism>
<dbReference type="EMBL" id="FIGJ01000007">
    <property type="protein sequence ID" value="CYU51443.1"/>
    <property type="molecule type" value="Genomic_DNA"/>
</dbReference>
<dbReference type="EMBL" id="JAUTFT010000005">
    <property type="protein sequence ID" value="MDW8634834.1"/>
    <property type="molecule type" value="Genomic_DNA"/>
</dbReference>
<name>A0A0Z8DWD6_STRSU</name>
<evidence type="ECO:0000313" key="4">
    <source>
        <dbReference type="EMBL" id="CYU51443.1"/>
    </source>
</evidence>
<keyword evidence="2" id="KW-0812">Transmembrane</keyword>
<proteinExistence type="predicted"/>
<evidence type="ECO:0000256" key="2">
    <source>
        <dbReference type="SAM" id="Phobius"/>
    </source>
</evidence>
<dbReference type="Proteomes" id="UP000072618">
    <property type="component" value="Unassembled WGS sequence"/>
</dbReference>
<protein>
    <submittedName>
        <fullName evidence="5">IdeS/Mac family cysteine endopeptidase</fullName>
        <ecNumber evidence="5">3.4.22.-</ecNumber>
    </submittedName>
    <submittedName>
        <fullName evidence="4">Mac family protein</fullName>
    </submittedName>
</protein>
<keyword evidence="2" id="KW-0472">Membrane</keyword>
<evidence type="ECO:0000313" key="6">
    <source>
        <dbReference type="Proteomes" id="UP000072618"/>
    </source>
</evidence>
<reference evidence="5" key="2">
    <citation type="submission" date="2023-07" db="EMBL/GenBank/DDBJ databases">
        <title>Characterization of virulence traits, antimicrobial resistance genes carried by mobile genetic elements and competence in Streptococcus suis strains isolated in France.</title>
        <authorList>
            <person name="Dechene-Tempier M."/>
            <person name="Marois-Crehan C."/>
            <person name="De Boisseson C."/>
            <person name="Lucas P."/>
            <person name="Bougeard S."/>
            <person name="Libante V."/>
            <person name="Payot S."/>
        </authorList>
    </citation>
    <scope>NUCLEOTIDE SEQUENCE</scope>
    <source>
        <strain evidence="5">1532</strain>
    </source>
</reference>
<dbReference type="Pfam" id="PF09028">
    <property type="entry name" value="Mac-1"/>
    <property type="match status" value="1"/>
</dbReference>
<gene>
    <name evidence="4" type="ORF">ERS132394_00751</name>
    <name evidence="5" type="ORF">Q7V77_03745</name>
</gene>
<feature type="compositionally biased region" description="Basic and acidic residues" evidence="1">
    <location>
        <begin position="857"/>
        <end position="876"/>
    </location>
</feature>